<evidence type="ECO:0000256" key="1">
    <source>
        <dbReference type="SAM" id="MobiDB-lite"/>
    </source>
</evidence>
<feature type="compositionally biased region" description="Basic and acidic residues" evidence="1">
    <location>
        <begin position="83"/>
        <end position="92"/>
    </location>
</feature>
<dbReference type="AlphaFoldDB" id="A0A5K1JZ54"/>
<evidence type="ECO:0000313" key="2">
    <source>
        <dbReference type="EMBL" id="VWO97624.1"/>
    </source>
</evidence>
<proteinExistence type="predicted"/>
<reference evidence="2" key="1">
    <citation type="submission" date="2019-10" db="EMBL/GenBank/DDBJ databases">
        <authorList>
            <person name="Nor Muhammad N."/>
        </authorList>
    </citation>
    <scope>NUCLEOTIDE SEQUENCE</scope>
</reference>
<dbReference type="Pfam" id="PF11696">
    <property type="entry name" value="DUF3292"/>
    <property type="match status" value="1"/>
</dbReference>
<accession>A0A5K1JZ54</accession>
<gene>
    <name evidence="2" type="primary">I1RJP0</name>
</gene>
<feature type="region of interest" description="Disordered" evidence="1">
    <location>
        <begin position="1"/>
        <end position="92"/>
    </location>
</feature>
<dbReference type="InterPro" id="IPR021709">
    <property type="entry name" value="DUF3292"/>
</dbReference>
<name>A0A5K1JZ54_9APHY</name>
<dbReference type="EMBL" id="LR726421">
    <property type="protein sequence ID" value="VWO97624.1"/>
    <property type="molecule type" value="Genomic_DNA"/>
</dbReference>
<sequence>MTEHADDSQLDGLPRQWPHEGIDSQRAPAPIASLDTSPAAETTSHAGLPPIVTAKKADSPPQDAAVVASPEVLNQPLPEEPQPPEHTDNPDDLKEHLATIAPISSKRTTSAALEDPGIKDLGWRDDAARPFQLIRGVDNESVFTLIRRFDKTQ</sequence>
<organism evidence="2">
    <name type="scientific">Ganoderma boninense</name>
    <dbReference type="NCBI Taxonomy" id="34458"/>
    <lineage>
        <taxon>Eukaryota</taxon>
        <taxon>Fungi</taxon>
        <taxon>Dikarya</taxon>
        <taxon>Basidiomycota</taxon>
        <taxon>Agaricomycotina</taxon>
        <taxon>Agaricomycetes</taxon>
        <taxon>Polyporales</taxon>
        <taxon>Polyporaceae</taxon>
        <taxon>Ganoderma</taxon>
    </lineage>
</organism>
<protein>
    <submittedName>
        <fullName evidence="2">N/A</fullName>
    </submittedName>
</protein>
<feature type="compositionally biased region" description="Polar residues" evidence="1">
    <location>
        <begin position="34"/>
        <end position="45"/>
    </location>
</feature>